<organism evidence="2 3">
    <name type="scientific">SAR92 clade bacterium</name>
    <dbReference type="NCBI Taxonomy" id="2315479"/>
    <lineage>
        <taxon>Bacteria</taxon>
        <taxon>Pseudomonadati</taxon>
        <taxon>Pseudomonadota</taxon>
        <taxon>Gammaproteobacteria</taxon>
        <taxon>Cellvibrionales</taxon>
        <taxon>Porticoccaceae</taxon>
        <taxon>SAR92 clade</taxon>
    </lineage>
</organism>
<proteinExistence type="predicted"/>
<sequence length="317" mass="36227">MDTVRGNLDLTTITALRDGLPLFNKTISTRNSSGDNLYQYLNFYQLPLPSDCLTLHTGTTEDRQVALMSWEPATSVGTVLIVHGYMDHIGLYGHLIRDLLSRQLTVLCFDAKGHGLSTGKPCSISHFSEYVDRLSEIVGMAQEHFKGPLHGIGQSMGGAVLIKHLINHSTTTPYPFATLNLLAPLLQPWGWKQSRRLYHLTRWFLKSIKRVFRVSSWDQDFLDFLRTQDPLQPRKVPTDWVGAMEQWISEFHHSPTNDYPIHIIQGNHDKTLDWEYNLARFKEKLPSVSVTMIEQGNHHLVNESEPLRKKIFSALKL</sequence>
<dbReference type="InterPro" id="IPR029058">
    <property type="entry name" value="AB_hydrolase_fold"/>
</dbReference>
<keyword evidence="2" id="KW-0378">Hydrolase</keyword>
<dbReference type="AlphaFoldDB" id="A0A520MFW7"/>
<dbReference type="GO" id="GO:0016787">
    <property type="term" value="F:hydrolase activity"/>
    <property type="evidence" value="ECO:0007669"/>
    <property type="project" value="UniProtKB-KW"/>
</dbReference>
<evidence type="ECO:0000313" key="3">
    <source>
        <dbReference type="Proteomes" id="UP000315889"/>
    </source>
</evidence>
<evidence type="ECO:0000313" key="2">
    <source>
        <dbReference type="EMBL" id="RZO20103.1"/>
    </source>
</evidence>
<reference evidence="2 3" key="1">
    <citation type="submission" date="2019-02" db="EMBL/GenBank/DDBJ databases">
        <title>Prokaryotic population dynamics and viral predation in marine succession experiment using metagenomics: the confinement effect.</title>
        <authorList>
            <person name="Haro-Moreno J.M."/>
            <person name="Rodriguez-Valera F."/>
            <person name="Lopez-Perez M."/>
        </authorList>
    </citation>
    <scope>NUCLEOTIDE SEQUENCE [LARGE SCALE GENOMIC DNA]</scope>
    <source>
        <strain evidence="2">MED-G170</strain>
    </source>
</reference>
<dbReference type="SUPFAM" id="SSF53474">
    <property type="entry name" value="alpha/beta-Hydrolases"/>
    <property type="match status" value="1"/>
</dbReference>
<dbReference type="Proteomes" id="UP000315889">
    <property type="component" value="Unassembled WGS sequence"/>
</dbReference>
<protein>
    <submittedName>
        <fullName evidence="2">Alpha/beta hydrolase</fullName>
    </submittedName>
</protein>
<dbReference type="InterPro" id="IPR051044">
    <property type="entry name" value="MAG_DAG_Lipase"/>
</dbReference>
<dbReference type="PANTHER" id="PTHR11614">
    <property type="entry name" value="PHOSPHOLIPASE-RELATED"/>
    <property type="match status" value="1"/>
</dbReference>
<name>A0A520MFW7_9GAMM</name>
<comment type="caution">
    <text evidence="2">The sequence shown here is derived from an EMBL/GenBank/DDBJ whole genome shotgun (WGS) entry which is preliminary data.</text>
</comment>
<dbReference type="EMBL" id="SHBP01000006">
    <property type="protein sequence ID" value="RZO20103.1"/>
    <property type="molecule type" value="Genomic_DNA"/>
</dbReference>
<accession>A0A520MFW7</accession>
<dbReference type="InterPro" id="IPR022742">
    <property type="entry name" value="Hydrolase_4"/>
</dbReference>
<dbReference type="Pfam" id="PF12146">
    <property type="entry name" value="Hydrolase_4"/>
    <property type="match status" value="1"/>
</dbReference>
<feature type="domain" description="Serine aminopeptidase S33" evidence="1">
    <location>
        <begin position="77"/>
        <end position="305"/>
    </location>
</feature>
<evidence type="ECO:0000259" key="1">
    <source>
        <dbReference type="Pfam" id="PF12146"/>
    </source>
</evidence>
<gene>
    <name evidence="2" type="ORF">EVB03_05760</name>
</gene>
<dbReference type="Gene3D" id="3.40.50.1820">
    <property type="entry name" value="alpha/beta hydrolase"/>
    <property type="match status" value="1"/>
</dbReference>